<feature type="region of interest" description="Disordered" evidence="3">
    <location>
        <begin position="246"/>
        <end position="273"/>
    </location>
</feature>
<dbReference type="InterPro" id="IPR004154">
    <property type="entry name" value="Anticodon-bd"/>
</dbReference>
<feature type="compositionally biased region" description="Low complexity" evidence="3">
    <location>
        <begin position="11"/>
        <end position="22"/>
    </location>
</feature>
<dbReference type="InterPro" id="IPR002885">
    <property type="entry name" value="PPR_rpt"/>
</dbReference>
<dbReference type="InterPro" id="IPR001841">
    <property type="entry name" value="Znf_RING"/>
</dbReference>
<dbReference type="Gene3D" id="3.40.50.800">
    <property type="entry name" value="Anticodon-binding domain"/>
    <property type="match status" value="1"/>
</dbReference>
<dbReference type="PANTHER" id="PTHR22996:SF0">
    <property type="entry name" value="RE60872P-RELATED"/>
    <property type="match status" value="1"/>
</dbReference>
<dbReference type="GO" id="GO:0008270">
    <property type="term" value="F:zinc ion binding"/>
    <property type="evidence" value="ECO:0007669"/>
    <property type="project" value="UniProtKB-KW"/>
</dbReference>
<feature type="domain" description="RING-type" evidence="4">
    <location>
        <begin position="445"/>
        <end position="486"/>
    </location>
</feature>
<dbReference type="OrthoDB" id="438048at2759"/>
<dbReference type="SUPFAM" id="SSF81301">
    <property type="entry name" value="Nucleotidyltransferase"/>
    <property type="match status" value="1"/>
</dbReference>
<feature type="repeat" description="PPR" evidence="2">
    <location>
        <begin position="1008"/>
        <end position="1042"/>
    </location>
</feature>
<evidence type="ECO:0000313" key="6">
    <source>
        <dbReference type="Proteomes" id="UP000591131"/>
    </source>
</evidence>
<dbReference type="PANTHER" id="PTHR22996">
    <property type="entry name" value="MAHOGUNIN"/>
    <property type="match status" value="1"/>
</dbReference>
<dbReference type="PROSITE" id="PS50089">
    <property type="entry name" value="ZF_RING_2"/>
    <property type="match status" value="1"/>
</dbReference>
<dbReference type="InterPro" id="IPR013083">
    <property type="entry name" value="Znf_RING/FYVE/PHD"/>
</dbReference>
<dbReference type="Proteomes" id="UP000591131">
    <property type="component" value="Unassembled WGS sequence"/>
</dbReference>
<accession>A0A7J6MJS1</accession>
<evidence type="ECO:0000256" key="1">
    <source>
        <dbReference type="PROSITE-ProRule" id="PRU00175"/>
    </source>
</evidence>
<evidence type="ECO:0000256" key="3">
    <source>
        <dbReference type="SAM" id="MobiDB-lite"/>
    </source>
</evidence>
<dbReference type="SUPFAM" id="SSF57850">
    <property type="entry name" value="RING/U-box"/>
    <property type="match status" value="1"/>
</dbReference>
<protein>
    <recommendedName>
        <fullName evidence="4">RING-type domain-containing protein</fullName>
    </recommendedName>
</protein>
<dbReference type="Pfam" id="PF03129">
    <property type="entry name" value="HGTP_anticodon"/>
    <property type="match status" value="1"/>
</dbReference>
<evidence type="ECO:0000259" key="4">
    <source>
        <dbReference type="PROSITE" id="PS50089"/>
    </source>
</evidence>
<keyword evidence="1" id="KW-0862">Zinc</keyword>
<dbReference type="InterPro" id="IPR036621">
    <property type="entry name" value="Anticodon-bd_dom_sf"/>
</dbReference>
<comment type="caution">
    <text evidence="5">The sequence shown here is derived from an EMBL/GenBank/DDBJ whole genome shotgun (WGS) entry which is preliminary data.</text>
</comment>
<dbReference type="InterPro" id="IPR043519">
    <property type="entry name" value="NT_sf"/>
</dbReference>
<dbReference type="GO" id="GO:0016567">
    <property type="term" value="P:protein ubiquitination"/>
    <property type="evidence" value="ECO:0007669"/>
    <property type="project" value="TreeGrafter"/>
</dbReference>
<feature type="compositionally biased region" description="Low complexity" evidence="3">
    <location>
        <begin position="504"/>
        <end position="515"/>
    </location>
</feature>
<dbReference type="Gene3D" id="1.25.40.10">
    <property type="entry name" value="Tetratricopeptide repeat domain"/>
    <property type="match status" value="2"/>
</dbReference>
<dbReference type="Gene3D" id="1.10.1410.10">
    <property type="match status" value="1"/>
</dbReference>
<dbReference type="Pfam" id="PF13920">
    <property type="entry name" value="zf-C3HC4_3"/>
    <property type="match status" value="1"/>
</dbReference>
<dbReference type="EMBL" id="JAAPAO010000140">
    <property type="protein sequence ID" value="KAF4671221.1"/>
    <property type="molecule type" value="Genomic_DNA"/>
</dbReference>
<keyword evidence="1" id="KW-0479">Metal-binding</keyword>
<sequence length="1434" mass="156509">MPRKHKSRRAPSTPSSTSSTSTKEGGGVNRSVAEVSKAREEFTASLQPHVAALSKALSIVLTKRWLLLGSNGNMDDATECVFREHQRVVEWLRADMTKRAEQLLVSLRVELEAFQQKHGSNLGRIIRHLDGVATSTVAEPEASTDVINDIITSASHCAAEMLLAVKALLDHLDTVDLNSKQLKDEEAINTWALAITLETPPQLRMRADFDTNRMGQQESRTLPPLPQQRVIRLNPDGTSTEVVLNPSGHTLNADSSAAAQRGSGRSPGGEQLTPVSIEAYVDRSSFRVDDGKLSFTVVASADAMVTVYMNAINKNDQQLARHRHGPLRWPVLSYEHSETQRVACLAPETRTQLTYELEPATVILKAMSQQRWPLVVEVFVAATQSGTMMYLTAADSNATAVRVSEQVHKLPNGTVVATGALYGLSEITKNNNGSANSSGLEQDRCSICLSNPINTALLPCGHTALCADCARLLQDDPANSKCPICRAHVISSSKKAKDQEQEQEPAAAAVAEAASDNNKTKKKARERANDVKLEPDSLEQRRRELQRTIQKTVRKMREEGVDEALIKVEINRIKNREQRTLMHAVKQQQRVEKGSKHEVVVIPIAWKQKAREKAEVDSASIAVKRALLSAGVDAWLDHRREYTPGQKFAYWEHLGVKFRVEIGPNDVAQNQCVVVRADEPGEWLKHQRKRGVRLSCRGIISALIELGYDGGGAAGDIDRLDDGILEGTAGQDEDHDEGGDAHEEVDEDLAGNVALSSDAPKREKRKTPYKSFLMNKKRQRTSELLSSLRREKGSSERARCLIDEAFRTQKIVPDSFTYSQAFLLGAYSCSEIAPIVRAKVSSLNTVAVNSAIASCARMGCEAEARELLRLSESNSLANTRTYNAFLATVTTGSAALTVWRSIPAGLKDGYTLQLVLNRLAQDGHPPKDYHTVLQEVRGIIPTDRHHLATVISGCIRGGYPLDGLEALKAANVKACDDKVLATCVLCAYERLGMWRESIDLVGAIDEPDAVCYTVAMAVCARAGRGKEAVILWGEMRNRGLTPQRQSLSAVVRACEAAGDYDNAIRILSEIGEEAPKVGAVTDPTKRFASSRPERITLAYRDLLCDRLELSLNRGSAVSPLGVADHRQETVRVGVDFGTGPAPHQDALAKLLPSTEERMRALAAVTDLKGLAEKVGLGCIEYGAAAAGLALPHGDVDVTLVPQGFDSSTAWLESLSDADRSAYPPRESAQACLLSLYRMLNDRSPFGVVATGLGGRVPVLTILHKATKTVMDVTYINALGCRKSIWLSEQVAELPQLKDAIRVVKYWMKRHGMTGQSRGWLGGYSLAVAMVGVAKAIDAPNDCETLCRAFVRLLRQMDIERHCISPRLGGVVPKVCGRGQSLSIEDPIEIQWDLGAILGEERTAALLGKIGQVDAWCARNSDSSLTEWLLLAVSD</sequence>
<proteinExistence type="predicted"/>
<dbReference type="SMART" id="SM00184">
    <property type="entry name" value="RING"/>
    <property type="match status" value="1"/>
</dbReference>
<dbReference type="NCBIfam" id="TIGR00756">
    <property type="entry name" value="PPR"/>
    <property type="match status" value="1"/>
</dbReference>
<dbReference type="SUPFAM" id="SSF52954">
    <property type="entry name" value="Class II aaRS ABD-related"/>
    <property type="match status" value="1"/>
</dbReference>
<dbReference type="PROSITE" id="PS51375">
    <property type="entry name" value="PPR"/>
    <property type="match status" value="1"/>
</dbReference>
<evidence type="ECO:0000313" key="5">
    <source>
        <dbReference type="EMBL" id="KAF4671221.1"/>
    </source>
</evidence>
<dbReference type="Gene3D" id="3.30.40.10">
    <property type="entry name" value="Zinc/RING finger domain, C3HC4 (zinc finger)"/>
    <property type="match status" value="1"/>
</dbReference>
<dbReference type="GO" id="GO:0005737">
    <property type="term" value="C:cytoplasm"/>
    <property type="evidence" value="ECO:0007669"/>
    <property type="project" value="UniProtKB-ARBA"/>
</dbReference>
<feature type="compositionally biased region" description="Low complexity" evidence="3">
    <location>
        <begin position="253"/>
        <end position="264"/>
    </location>
</feature>
<name>A0A7J6MJS1_PERCH</name>
<dbReference type="InterPro" id="IPR045194">
    <property type="entry name" value="MGRN1/RNF157-like"/>
</dbReference>
<dbReference type="Pfam" id="PF01535">
    <property type="entry name" value="PPR"/>
    <property type="match status" value="1"/>
</dbReference>
<dbReference type="SUPFAM" id="SSF81631">
    <property type="entry name" value="PAP/OAS1 substrate-binding domain"/>
    <property type="match status" value="1"/>
</dbReference>
<feature type="compositionally biased region" description="Acidic residues" evidence="3">
    <location>
        <begin position="731"/>
        <end position="749"/>
    </location>
</feature>
<evidence type="ECO:0000256" key="2">
    <source>
        <dbReference type="PROSITE-ProRule" id="PRU00708"/>
    </source>
</evidence>
<feature type="region of interest" description="Disordered" evidence="3">
    <location>
        <begin position="723"/>
        <end position="773"/>
    </location>
</feature>
<reference evidence="5 6" key="1">
    <citation type="submission" date="2020-04" db="EMBL/GenBank/DDBJ databases">
        <title>Perkinsus chesapeaki whole genome sequence.</title>
        <authorList>
            <person name="Bogema D.R."/>
        </authorList>
    </citation>
    <scope>NUCLEOTIDE SEQUENCE [LARGE SCALE GENOMIC DNA]</scope>
    <source>
        <strain evidence="5">ATCC PRA-425</strain>
    </source>
</reference>
<dbReference type="InterPro" id="IPR011990">
    <property type="entry name" value="TPR-like_helical_dom_sf"/>
</dbReference>
<gene>
    <name evidence="5" type="ORF">FOL47_001667</name>
</gene>
<keyword evidence="1" id="KW-0863">Zinc-finger</keyword>
<dbReference type="GO" id="GO:0061630">
    <property type="term" value="F:ubiquitin protein ligase activity"/>
    <property type="evidence" value="ECO:0007669"/>
    <property type="project" value="UniProtKB-EC"/>
</dbReference>
<feature type="region of interest" description="Disordered" evidence="3">
    <location>
        <begin position="494"/>
        <end position="536"/>
    </location>
</feature>
<organism evidence="5 6">
    <name type="scientific">Perkinsus chesapeaki</name>
    <name type="common">Clam parasite</name>
    <name type="synonym">Perkinsus andrewsi</name>
    <dbReference type="NCBI Taxonomy" id="330153"/>
    <lineage>
        <taxon>Eukaryota</taxon>
        <taxon>Sar</taxon>
        <taxon>Alveolata</taxon>
        <taxon>Perkinsozoa</taxon>
        <taxon>Perkinsea</taxon>
        <taxon>Perkinsida</taxon>
        <taxon>Perkinsidae</taxon>
        <taxon>Perkinsus</taxon>
    </lineage>
</organism>
<feature type="region of interest" description="Disordered" evidence="3">
    <location>
        <begin position="1"/>
        <end position="31"/>
    </location>
</feature>
<keyword evidence="6" id="KW-1185">Reference proteome</keyword>
<feature type="compositionally biased region" description="Basic and acidic residues" evidence="3">
    <location>
        <begin position="526"/>
        <end position="536"/>
    </location>
</feature>